<feature type="compositionally biased region" description="Basic and acidic residues" evidence="1">
    <location>
        <begin position="10"/>
        <end position="30"/>
    </location>
</feature>
<dbReference type="AlphaFoldDB" id="A0A426UX51"/>
<dbReference type="Pfam" id="PF21117">
    <property type="entry name" value="MRB1590_C"/>
    <property type="match status" value="1"/>
</dbReference>
<dbReference type="InterPro" id="IPR046834">
    <property type="entry name" value="ABC_ATPase_C"/>
</dbReference>
<accession>A0A426UX51</accession>
<feature type="region of interest" description="Disordered" evidence="1">
    <location>
        <begin position="1"/>
        <end position="34"/>
    </location>
</feature>
<dbReference type="InterPro" id="IPR046833">
    <property type="entry name" value="ABC_N"/>
</dbReference>
<sequence length="581" mass="62453">MTQRRGGRQHRAESRDFGDHRSHPPRHDLSNELTALEGTSYGRYKSLRGKWWTGPAILDISQVQSDPFAPPSRVALRFDADAADLVPAWHATPERRRALAVLLAKRFRKACPTRDLRIDAGGQEILRRASCEVGADGAVVFRLGAQLPGHGRRIAGRQAARLLCEDLPDAADDALAVGEEEAERWMRHADDVAALREAVAAQGLVAFVADGAMLARRSGVDDRPLESGVPFRSPDALAVEVELPHAGTVRGMGIGPGVTLIVGGGFHGKSTLLRALEAGVWDHVPGDGREFVVADRTAVKIRAEDGRAVTGVDVHAFVDHLPSGDDTRHFSTENASGSTSQAAAVVESLEAGARVLLIDEDTAATNLMIRDARMQELVAKDREPLTPLVDLVRSMADDHGVAVMLVMGGSGDYMDVADRVVLMDAYVPEDVTARAKALAAKPTGRKVEAGGFRMPRARVVDARSVSSESRGRQKIRAGGTDGLRFGESEIDVRAVEQITDPSMTAGIGLALEAAVRRGWIDGQATVAEALDRLDAALEADGEAELLRIRDADFAIPRRFEVAAALNRMRELRVRQGEEGAA</sequence>
<dbReference type="SUPFAM" id="SSF52540">
    <property type="entry name" value="P-loop containing nucleoside triphosphate hydrolases"/>
    <property type="match status" value="1"/>
</dbReference>
<evidence type="ECO:0000313" key="6">
    <source>
        <dbReference type="Proteomes" id="UP000277256"/>
    </source>
</evidence>
<feature type="domain" description="ATPase of the ABC class N-terminal" evidence="3">
    <location>
        <begin position="27"/>
        <end position="175"/>
    </location>
</feature>
<feature type="domain" description="MRB1590-like C-terminal" evidence="4">
    <location>
        <begin position="474"/>
        <end position="574"/>
    </location>
</feature>
<proteinExistence type="predicted"/>
<comment type="caution">
    <text evidence="5">The sequence shown here is derived from an EMBL/GenBank/DDBJ whole genome shotgun (WGS) entry which is preliminary data.</text>
</comment>
<dbReference type="InterPro" id="IPR019195">
    <property type="entry name" value="ABC_ATPase_put"/>
</dbReference>
<dbReference type="Proteomes" id="UP000277256">
    <property type="component" value="Unassembled WGS sequence"/>
</dbReference>
<organism evidence="5 6">
    <name type="scientific">Glycomyces terrestris</name>
    <dbReference type="NCBI Taxonomy" id="2493553"/>
    <lineage>
        <taxon>Bacteria</taxon>
        <taxon>Bacillati</taxon>
        <taxon>Actinomycetota</taxon>
        <taxon>Actinomycetes</taxon>
        <taxon>Glycomycetales</taxon>
        <taxon>Glycomycetaceae</taxon>
        <taxon>Glycomyces</taxon>
    </lineage>
</organism>
<evidence type="ECO:0000256" key="1">
    <source>
        <dbReference type="SAM" id="MobiDB-lite"/>
    </source>
</evidence>
<dbReference type="Pfam" id="PF20446">
    <property type="entry name" value="ABC_N"/>
    <property type="match status" value="1"/>
</dbReference>
<feature type="domain" description="ATPase of the ABC class C-terminal" evidence="2">
    <location>
        <begin position="180"/>
        <end position="446"/>
    </location>
</feature>
<dbReference type="PANTHER" id="PTHR38149:SF1">
    <property type="entry name" value="ATPASE"/>
    <property type="match status" value="1"/>
</dbReference>
<evidence type="ECO:0000259" key="3">
    <source>
        <dbReference type="Pfam" id="PF20446"/>
    </source>
</evidence>
<dbReference type="InterPro" id="IPR027417">
    <property type="entry name" value="P-loop_NTPase"/>
</dbReference>
<dbReference type="InterPro" id="IPR049069">
    <property type="entry name" value="MRB1590-like_C"/>
</dbReference>
<protein>
    <submittedName>
        <fullName evidence="5">ATPase</fullName>
    </submittedName>
</protein>
<evidence type="ECO:0000313" key="5">
    <source>
        <dbReference type="EMBL" id="RRR99213.1"/>
    </source>
</evidence>
<evidence type="ECO:0000259" key="4">
    <source>
        <dbReference type="Pfam" id="PF21117"/>
    </source>
</evidence>
<dbReference type="EMBL" id="RSEB01000003">
    <property type="protein sequence ID" value="RRR99213.1"/>
    <property type="molecule type" value="Genomic_DNA"/>
</dbReference>
<evidence type="ECO:0000259" key="2">
    <source>
        <dbReference type="Pfam" id="PF09818"/>
    </source>
</evidence>
<name>A0A426UX51_9ACTN</name>
<dbReference type="Pfam" id="PF09818">
    <property type="entry name" value="ABC_ATPase"/>
    <property type="match status" value="1"/>
</dbReference>
<dbReference type="PANTHER" id="PTHR38149">
    <property type="entry name" value="ATPASE"/>
    <property type="match status" value="1"/>
</dbReference>
<reference evidence="5 6" key="1">
    <citation type="submission" date="2018-12" db="EMBL/GenBank/DDBJ databases">
        <title>Glycomyces sp. YIM 121974 draft genome.</title>
        <authorList>
            <person name="Li Q."/>
        </authorList>
    </citation>
    <scope>NUCLEOTIDE SEQUENCE [LARGE SCALE GENOMIC DNA]</scope>
    <source>
        <strain evidence="5 6">YIM 121974</strain>
    </source>
</reference>
<dbReference type="RefSeq" id="WP_125247729.1">
    <property type="nucleotide sequence ID" value="NZ_RSEB01000003.1"/>
</dbReference>
<dbReference type="OrthoDB" id="9809999at2"/>
<keyword evidence="6" id="KW-1185">Reference proteome</keyword>
<gene>
    <name evidence="5" type="ORF">EIW28_10795</name>
</gene>